<protein>
    <submittedName>
        <fullName evidence="2">Uncharacterized protein</fullName>
    </submittedName>
</protein>
<reference evidence="2" key="2">
    <citation type="submission" date="2021-10" db="EMBL/GenBank/DDBJ databases">
        <title>Phylogenomics reveals ancestral predisposition of the termite-cultivated fungus Termitomyces towards a domesticated lifestyle.</title>
        <authorList>
            <person name="Auxier B."/>
            <person name="Grum-Grzhimaylo A."/>
            <person name="Cardenas M.E."/>
            <person name="Lodge J.D."/>
            <person name="Laessoe T."/>
            <person name="Pedersen O."/>
            <person name="Smith M.E."/>
            <person name="Kuyper T.W."/>
            <person name="Franco-Molano E.A."/>
            <person name="Baroni T.J."/>
            <person name="Aanen D.K."/>
        </authorList>
    </citation>
    <scope>NUCLEOTIDE SEQUENCE</scope>
    <source>
        <strain evidence="2">AP01</strain>
        <tissue evidence="2">Mycelium</tissue>
    </source>
</reference>
<dbReference type="EMBL" id="JABCKV010000501">
    <property type="protein sequence ID" value="KAG5640795.1"/>
    <property type="molecule type" value="Genomic_DNA"/>
</dbReference>
<dbReference type="OrthoDB" id="406733at2759"/>
<proteinExistence type="predicted"/>
<accession>A0A9P7G4R0</accession>
<dbReference type="AlphaFoldDB" id="A0A9P7G4R0"/>
<feature type="compositionally biased region" description="Low complexity" evidence="1">
    <location>
        <begin position="254"/>
        <end position="267"/>
    </location>
</feature>
<feature type="region of interest" description="Disordered" evidence="1">
    <location>
        <begin position="247"/>
        <end position="267"/>
    </location>
</feature>
<evidence type="ECO:0000256" key="1">
    <source>
        <dbReference type="SAM" id="MobiDB-lite"/>
    </source>
</evidence>
<comment type="caution">
    <text evidence="2">The sequence shown here is derived from an EMBL/GenBank/DDBJ whole genome shotgun (WGS) entry which is preliminary data.</text>
</comment>
<dbReference type="Proteomes" id="UP000775547">
    <property type="component" value="Unassembled WGS sequence"/>
</dbReference>
<name>A0A9P7G4R0_9AGAR</name>
<sequence length="380" mass="42274">MSAGYTRPRSSYHRVIAFYPPLASNVAAVVNSQMIDLIVIVRPPASDSYPSLPRPQFNLNSRTTPARVVSDYFLPRLSTTPAVASTSTPLLRLLPRLRVIPCLRGTIPLLMQCAPAFNYARDTHTTLLVPHSSIPPSEPPQDKAVFTSSSDFSLDMRSRFPGTQPVAFVLRTPLEAHQGHKRLGLAKAELERKLLGPLGVQTPEDPFLTKELRIRCLRLRAGIGMSALDPYDVHGLVRRGRRRYHCTAVRSRSKSSSSTSLLAPSSDSRARGSILSVARRGHHALWIRDSSCTLYALTRLGFGFTREPEANATTYMESMFKQELGWQSPDHAHGGKDLREIERARLRDGHTGSKPVHIGHDELNPWSNARRLLFCTLVFG</sequence>
<evidence type="ECO:0000313" key="2">
    <source>
        <dbReference type="EMBL" id="KAG5640795.1"/>
    </source>
</evidence>
<keyword evidence="3" id="KW-1185">Reference proteome</keyword>
<organism evidence="2 3">
    <name type="scientific">Asterophora parasitica</name>
    <dbReference type="NCBI Taxonomy" id="117018"/>
    <lineage>
        <taxon>Eukaryota</taxon>
        <taxon>Fungi</taxon>
        <taxon>Dikarya</taxon>
        <taxon>Basidiomycota</taxon>
        <taxon>Agaricomycotina</taxon>
        <taxon>Agaricomycetes</taxon>
        <taxon>Agaricomycetidae</taxon>
        <taxon>Agaricales</taxon>
        <taxon>Tricholomatineae</taxon>
        <taxon>Lyophyllaceae</taxon>
        <taxon>Asterophora</taxon>
    </lineage>
</organism>
<evidence type="ECO:0000313" key="3">
    <source>
        <dbReference type="Proteomes" id="UP000775547"/>
    </source>
</evidence>
<gene>
    <name evidence="2" type="ORF">DXG03_007184</name>
</gene>
<reference evidence="2" key="1">
    <citation type="submission" date="2020-07" db="EMBL/GenBank/DDBJ databases">
        <authorList>
            <person name="Nieuwenhuis M."/>
            <person name="Van De Peppel L.J.J."/>
        </authorList>
    </citation>
    <scope>NUCLEOTIDE SEQUENCE</scope>
    <source>
        <strain evidence="2">AP01</strain>
        <tissue evidence="2">Mycelium</tissue>
    </source>
</reference>